<organism evidence="12 13">
    <name type="scientific">Papaver somniferum</name>
    <name type="common">Opium poppy</name>
    <dbReference type="NCBI Taxonomy" id="3469"/>
    <lineage>
        <taxon>Eukaryota</taxon>
        <taxon>Viridiplantae</taxon>
        <taxon>Streptophyta</taxon>
        <taxon>Embryophyta</taxon>
        <taxon>Tracheophyta</taxon>
        <taxon>Spermatophyta</taxon>
        <taxon>Magnoliopsida</taxon>
        <taxon>Ranunculales</taxon>
        <taxon>Papaveraceae</taxon>
        <taxon>Papaveroideae</taxon>
        <taxon>Papaver</taxon>
    </lineage>
</organism>
<dbReference type="OrthoDB" id="1906282at2759"/>
<feature type="region of interest" description="Disordered" evidence="11">
    <location>
        <begin position="76"/>
        <end position="152"/>
    </location>
</feature>
<dbReference type="GO" id="GO:0008380">
    <property type="term" value="P:RNA splicing"/>
    <property type="evidence" value="ECO:0007669"/>
    <property type="project" value="UniProtKB-KW"/>
</dbReference>
<keyword evidence="13" id="KW-1185">Reference proteome</keyword>
<accession>A0A4Y7JHA0</accession>
<sequence length="436" mass="48809">MDDSFRVRVDKIFGGLDGPGGSMSTDSIRSLWSLSDAEVEKKEWRKQQPPEEEEEIIPSSFDQSFIAKNNSKKKIKNGFGDFDDDLFDFDDLEDDGEEDEDGGDKENPGSSSRQGSNGGGDDDDEWEIRGSMGLDSTLDNEDEEDEFDKFAVGREKAGDRTYLKDVTDYGDYLNSYNVIPSSFKDHVRDPRAILPEKDSMKEDVLVGSEGVGDAGVIVNHDVGNLKPILKRKEKKSGSKSQKRVRFGPECLDNCSDQEFENPNSMNGSTFSMETTLDAEKASFLPRLTSTVPDYLLNPGKYTQYSFDSTDDDNEQSNKQACMDFLNTIRKAQTTESQQEDIFELPKSVTFTPKKKATDNDEASTKRDTEMNHDQGDSSKESHVRRAGIPLGVAVVEMVESEACAMEEDEEQPTMKDTSESSKKPGRQYRPKVICQE</sequence>
<evidence type="ECO:0000313" key="12">
    <source>
        <dbReference type="EMBL" id="RZC60494.1"/>
    </source>
</evidence>
<keyword evidence="6" id="KW-0747">Spliceosome</keyword>
<evidence type="ECO:0000256" key="3">
    <source>
        <dbReference type="ARBA" id="ARBA00010362"/>
    </source>
</evidence>
<feature type="compositionally biased region" description="Acidic residues" evidence="11">
    <location>
        <begin position="138"/>
        <end position="147"/>
    </location>
</feature>
<comment type="similarity">
    <text evidence="3">Belongs to the TSSC4 family.</text>
</comment>
<dbReference type="OMA" id="RDEIPCA"/>
<dbReference type="InterPro" id="IPR029338">
    <property type="entry name" value="TSSC4"/>
</dbReference>
<feature type="region of interest" description="Disordered" evidence="11">
    <location>
        <begin position="37"/>
        <end position="63"/>
    </location>
</feature>
<dbReference type="EMBL" id="CM010719">
    <property type="protein sequence ID" value="RZC60494.1"/>
    <property type="molecule type" value="Genomic_DNA"/>
</dbReference>
<evidence type="ECO:0000256" key="10">
    <source>
        <dbReference type="ARBA" id="ARBA00045970"/>
    </source>
</evidence>
<dbReference type="Gramene" id="RZC60494">
    <property type="protein sequence ID" value="RZC60494"/>
    <property type="gene ID" value="C5167_022246"/>
</dbReference>
<feature type="region of interest" description="Disordered" evidence="11">
    <location>
        <begin position="352"/>
        <end position="387"/>
    </location>
</feature>
<evidence type="ECO:0000256" key="8">
    <source>
        <dbReference type="ARBA" id="ARBA00023242"/>
    </source>
</evidence>
<comment type="function">
    <text evidence="10">Protein associated with the U5 snRNP, during its maturation and its post-splicing recycling and which is required for spliceosomal tri-snRNP complex assembly in the nucleus. Has a molecular sequestering activity and transiently hinders SNRNP200 binding sites for constitutive splicing factors that intervene later during the assembly of the spliceosome and splicing. Together with its molecular sequestering activity, may also function as a molecular adapter and placeholder, coordinating the assembly of the U5 snRNP and its association with the U4/U6 di-snRNP.</text>
</comment>
<feature type="compositionally biased region" description="Basic and acidic residues" evidence="11">
    <location>
        <begin position="412"/>
        <end position="422"/>
    </location>
</feature>
<evidence type="ECO:0000256" key="1">
    <source>
        <dbReference type="ARBA" id="ARBA00004123"/>
    </source>
</evidence>
<keyword evidence="4" id="KW-0963">Cytoplasm</keyword>
<dbReference type="AlphaFoldDB" id="A0A4Y7JHA0"/>
<keyword evidence="8" id="KW-0539">Nucleus</keyword>
<dbReference type="Proteomes" id="UP000316621">
    <property type="component" value="Chromosome 5"/>
</dbReference>
<evidence type="ECO:0000256" key="11">
    <source>
        <dbReference type="SAM" id="MobiDB-lite"/>
    </source>
</evidence>
<dbReference type="GO" id="GO:0006397">
    <property type="term" value="P:mRNA processing"/>
    <property type="evidence" value="ECO:0007669"/>
    <property type="project" value="UniProtKB-KW"/>
</dbReference>
<proteinExistence type="inferred from homology"/>
<feature type="region of interest" description="Disordered" evidence="11">
    <location>
        <begin position="399"/>
        <end position="436"/>
    </location>
</feature>
<feature type="compositionally biased region" description="Acidic residues" evidence="11">
    <location>
        <begin position="81"/>
        <end position="103"/>
    </location>
</feature>
<evidence type="ECO:0000256" key="9">
    <source>
        <dbReference type="ARBA" id="ARBA00035304"/>
    </source>
</evidence>
<evidence type="ECO:0000256" key="7">
    <source>
        <dbReference type="ARBA" id="ARBA00023187"/>
    </source>
</evidence>
<evidence type="ECO:0000313" key="13">
    <source>
        <dbReference type="Proteomes" id="UP000316621"/>
    </source>
</evidence>
<feature type="compositionally biased region" description="Basic and acidic residues" evidence="11">
    <location>
        <begin position="355"/>
        <end position="383"/>
    </location>
</feature>
<reference evidence="12 13" key="1">
    <citation type="journal article" date="2018" name="Science">
        <title>The opium poppy genome and morphinan production.</title>
        <authorList>
            <person name="Guo L."/>
            <person name="Winzer T."/>
            <person name="Yang X."/>
            <person name="Li Y."/>
            <person name="Ning Z."/>
            <person name="He Z."/>
            <person name="Teodor R."/>
            <person name="Lu Y."/>
            <person name="Bowser T.A."/>
            <person name="Graham I.A."/>
            <person name="Ye K."/>
        </authorList>
    </citation>
    <scope>NUCLEOTIDE SEQUENCE [LARGE SCALE GENOMIC DNA]</scope>
    <source>
        <strain evidence="13">cv. HN1</strain>
        <tissue evidence="12">Leaves</tissue>
    </source>
</reference>
<dbReference type="GO" id="GO:0005681">
    <property type="term" value="C:spliceosomal complex"/>
    <property type="evidence" value="ECO:0007669"/>
    <property type="project" value="UniProtKB-KW"/>
</dbReference>
<evidence type="ECO:0000256" key="2">
    <source>
        <dbReference type="ARBA" id="ARBA00004496"/>
    </source>
</evidence>
<evidence type="ECO:0000256" key="4">
    <source>
        <dbReference type="ARBA" id="ARBA00022490"/>
    </source>
</evidence>
<protein>
    <recommendedName>
        <fullName evidence="9">U5 small nuclear ribonucleoprotein TSSC4</fullName>
    </recommendedName>
</protein>
<evidence type="ECO:0000256" key="6">
    <source>
        <dbReference type="ARBA" id="ARBA00022728"/>
    </source>
</evidence>
<feature type="compositionally biased region" description="Basic and acidic residues" evidence="11">
    <location>
        <begin position="38"/>
        <end position="49"/>
    </location>
</feature>
<dbReference type="PANTHER" id="PTHR13445:SF3">
    <property type="entry name" value="U5 SMALL NUCLEAR RIBONUCLEOPROTEIN TSSC4"/>
    <property type="match status" value="1"/>
</dbReference>
<keyword evidence="7" id="KW-0508">mRNA splicing</keyword>
<dbReference type="PANTHER" id="PTHR13445">
    <property type="entry name" value="TUMOR SUPPRESSING SUBTRANSFERABLE CANDIDATE 4 TSSC4"/>
    <property type="match status" value="1"/>
</dbReference>
<keyword evidence="5" id="KW-0507">mRNA processing</keyword>
<name>A0A4Y7JHA0_PAPSO</name>
<dbReference type="Pfam" id="PF15264">
    <property type="entry name" value="TSSC4"/>
    <property type="match status" value="1"/>
</dbReference>
<gene>
    <name evidence="12" type="ORF">C5167_022246</name>
</gene>
<comment type="subcellular location">
    <subcellularLocation>
        <location evidence="2">Cytoplasm</location>
    </subcellularLocation>
    <subcellularLocation>
        <location evidence="1">Nucleus</location>
    </subcellularLocation>
</comment>
<evidence type="ECO:0000256" key="5">
    <source>
        <dbReference type="ARBA" id="ARBA00022664"/>
    </source>
</evidence>
<dbReference type="GO" id="GO:0005737">
    <property type="term" value="C:cytoplasm"/>
    <property type="evidence" value="ECO:0007669"/>
    <property type="project" value="UniProtKB-SubCell"/>
</dbReference>